<evidence type="ECO:0000256" key="2">
    <source>
        <dbReference type="ARBA" id="ARBA00008640"/>
    </source>
</evidence>
<proteinExistence type="inferred from homology"/>
<feature type="transmembrane region" description="Helical" evidence="7">
    <location>
        <begin position="69"/>
        <end position="93"/>
    </location>
</feature>
<sequence length="218" mass="22455">MPSTRPDRWWIRPLILVGVLGIGVAVAVSVGVPPVEDVRTWVDGVGWLGPLLFAALYAVLALTPAPATVLSIAAGVLFGLAGGLAVVMAGALLSAVGAFGLSRGLGRRAVERVDNDRLRRLDALLRRRGLLAVIGVRLVPLLPFNALNYLCGLTAVRTRDYVAGTAVGILPGATAFVAIGAFGTEPGSLPFLLAVGGLVALSVAGLVVARRRRAEPAT</sequence>
<evidence type="ECO:0000259" key="8">
    <source>
        <dbReference type="Pfam" id="PF09335"/>
    </source>
</evidence>
<name>A0ABS6UTD0_9PSEU</name>
<reference evidence="9 10" key="1">
    <citation type="submission" date="2020-11" db="EMBL/GenBank/DDBJ databases">
        <title>Pseudonocardia abyssalis sp. nov. and Pseudonocardia oceani sp. nov., description and phylogenomic analysis of two novel actinomycetes isolated from the deep Southern Ocean.</title>
        <authorList>
            <person name="Parra J."/>
        </authorList>
    </citation>
    <scope>NUCLEOTIDE SEQUENCE [LARGE SCALE GENOMIC DNA]</scope>
    <source>
        <strain evidence="9 10">KRD-168</strain>
    </source>
</reference>
<comment type="subcellular location">
    <subcellularLocation>
        <location evidence="1 7">Cell membrane</location>
        <topology evidence="1 7">Multi-pass membrane protein</topology>
    </subcellularLocation>
</comment>
<dbReference type="EMBL" id="JADQDK010000001">
    <property type="protein sequence ID" value="MBW0134999.1"/>
    <property type="molecule type" value="Genomic_DNA"/>
</dbReference>
<keyword evidence="4 7" id="KW-0812">Transmembrane</keyword>
<dbReference type="InterPro" id="IPR032816">
    <property type="entry name" value="VTT_dom"/>
</dbReference>
<evidence type="ECO:0000313" key="10">
    <source>
        <dbReference type="Proteomes" id="UP000694287"/>
    </source>
</evidence>
<dbReference type="PANTHER" id="PTHR12677">
    <property type="entry name" value="GOLGI APPARATUS MEMBRANE PROTEIN TVP38-RELATED"/>
    <property type="match status" value="1"/>
</dbReference>
<keyword evidence="10" id="KW-1185">Reference proteome</keyword>
<feature type="transmembrane region" description="Helical" evidence="7">
    <location>
        <begin position="189"/>
        <end position="209"/>
    </location>
</feature>
<keyword evidence="3 7" id="KW-1003">Cell membrane</keyword>
<evidence type="ECO:0000256" key="3">
    <source>
        <dbReference type="ARBA" id="ARBA00022475"/>
    </source>
</evidence>
<evidence type="ECO:0000256" key="7">
    <source>
        <dbReference type="RuleBase" id="RU366058"/>
    </source>
</evidence>
<feature type="domain" description="VTT" evidence="8">
    <location>
        <begin position="66"/>
        <end position="181"/>
    </location>
</feature>
<comment type="similarity">
    <text evidence="2 7">Belongs to the TVP38/TMEM64 family.</text>
</comment>
<gene>
    <name evidence="9" type="ORF">I4I81_12120</name>
</gene>
<dbReference type="PANTHER" id="PTHR12677:SF59">
    <property type="entry name" value="GOLGI APPARATUS MEMBRANE PROTEIN TVP38-RELATED"/>
    <property type="match status" value="1"/>
</dbReference>
<keyword evidence="6 7" id="KW-0472">Membrane</keyword>
<protein>
    <recommendedName>
        <fullName evidence="7">TVP38/TMEM64 family membrane protein</fullName>
    </recommendedName>
</protein>
<accession>A0ABS6UTD0</accession>
<dbReference type="RefSeq" id="WP_218602619.1">
    <property type="nucleotide sequence ID" value="NZ_JADQDJ010000074.1"/>
</dbReference>
<feature type="transmembrane region" description="Helical" evidence="7">
    <location>
        <begin position="44"/>
        <end position="62"/>
    </location>
</feature>
<dbReference type="InterPro" id="IPR015414">
    <property type="entry name" value="TMEM64"/>
</dbReference>
<evidence type="ECO:0000256" key="5">
    <source>
        <dbReference type="ARBA" id="ARBA00022989"/>
    </source>
</evidence>
<feature type="transmembrane region" description="Helical" evidence="7">
    <location>
        <begin position="162"/>
        <end position="183"/>
    </location>
</feature>
<evidence type="ECO:0000256" key="1">
    <source>
        <dbReference type="ARBA" id="ARBA00004651"/>
    </source>
</evidence>
<organism evidence="9 10">
    <name type="scientific">Pseudonocardia abyssalis</name>
    <dbReference type="NCBI Taxonomy" id="2792008"/>
    <lineage>
        <taxon>Bacteria</taxon>
        <taxon>Bacillati</taxon>
        <taxon>Actinomycetota</taxon>
        <taxon>Actinomycetes</taxon>
        <taxon>Pseudonocardiales</taxon>
        <taxon>Pseudonocardiaceae</taxon>
        <taxon>Pseudonocardia</taxon>
    </lineage>
</organism>
<evidence type="ECO:0000256" key="4">
    <source>
        <dbReference type="ARBA" id="ARBA00022692"/>
    </source>
</evidence>
<evidence type="ECO:0000256" key="6">
    <source>
        <dbReference type="ARBA" id="ARBA00023136"/>
    </source>
</evidence>
<evidence type="ECO:0000313" key="9">
    <source>
        <dbReference type="EMBL" id="MBW0134999.1"/>
    </source>
</evidence>
<keyword evidence="5 7" id="KW-1133">Transmembrane helix</keyword>
<comment type="caution">
    <text evidence="9">The sequence shown here is derived from an EMBL/GenBank/DDBJ whole genome shotgun (WGS) entry which is preliminary data.</text>
</comment>
<dbReference type="Proteomes" id="UP000694287">
    <property type="component" value="Unassembled WGS sequence"/>
</dbReference>
<feature type="transmembrane region" description="Helical" evidence="7">
    <location>
        <begin position="9"/>
        <end position="32"/>
    </location>
</feature>
<dbReference type="Pfam" id="PF09335">
    <property type="entry name" value="VTT_dom"/>
    <property type="match status" value="1"/>
</dbReference>